<keyword evidence="9" id="KW-1185">Reference proteome</keyword>
<dbReference type="InterPro" id="IPR029017">
    <property type="entry name" value="Enolase-like_N"/>
</dbReference>
<dbReference type="InterPro" id="IPR013342">
    <property type="entry name" value="Mandelate_racemase_C"/>
</dbReference>
<dbReference type="UniPathway" id="UPA00079"/>
<dbReference type="Gene3D" id="3.20.20.120">
    <property type="entry name" value="Enolase-like C-terminal domain"/>
    <property type="match status" value="1"/>
</dbReference>
<dbReference type="SFLD" id="SFLDF00009">
    <property type="entry name" value="o-succinylbenzoate_synthase"/>
    <property type="match status" value="1"/>
</dbReference>
<gene>
    <name evidence="8" type="primary">menC</name>
    <name evidence="8" type="ORF">CUU66_14155</name>
</gene>
<dbReference type="InterPro" id="IPR013341">
    <property type="entry name" value="Mandelate_racemase_N_dom"/>
</dbReference>
<dbReference type="PANTHER" id="PTHR48073">
    <property type="entry name" value="O-SUCCINYLBENZOATE SYNTHASE-RELATED"/>
    <property type="match status" value="1"/>
</dbReference>
<evidence type="ECO:0000259" key="7">
    <source>
        <dbReference type="SMART" id="SM00922"/>
    </source>
</evidence>
<dbReference type="UniPathway" id="UPA01057">
    <property type="reaction ID" value="UER00165"/>
</dbReference>
<comment type="caution">
    <text evidence="8">The sequence shown here is derived from an EMBL/GenBank/DDBJ whole genome shotgun (WGS) entry which is preliminary data.</text>
</comment>
<keyword evidence="3" id="KW-0460">Magnesium</keyword>
<feature type="domain" description="Mandelate racemase/muconate lactonizing enzyme C-terminal" evidence="7">
    <location>
        <begin position="142"/>
        <end position="234"/>
    </location>
</feature>
<dbReference type="InterPro" id="IPR029065">
    <property type="entry name" value="Enolase_C-like"/>
</dbReference>
<dbReference type="OrthoDB" id="9774531at2"/>
<evidence type="ECO:0000313" key="9">
    <source>
        <dbReference type="Proteomes" id="UP000234748"/>
    </source>
</evidence>
<protein>
    <recommendedName>
        <fullName evidence="5 6">o-succinylbenzoate synthase</fullName>
        <ecNumber evidence="5 6">4.2.1.113</ecNumber>
    </recommendedName>
</protein>
<accession>A0A2N5M4K3</accession>
<keyword evidence="4" id="KW-0456">Lyase</keyword>
<dbReference type="GO" id="GO:0043748">
    <property type="term" value="F:O-succinylbenzoate synthase activity"/>
    <property type="evidence" value="ECO:0007669"/>
    <property type="project" value="UniProtKB-EC"/>
</dbReference>
<dbReference type="InterPro" id="IPR010197">
    <property type="entry name" value="OSBS/NAAAR"/>
</dbReference>
<dbReference type="RefSeq" id="WP_101643277.1">
    <property type="nucleotide sequence ID" value="NZ_PGUY01000043.1"/>
</dbReference>
<evidence type="ECO:0000256" key="1">
    <source>
        <dbReference type="ARBA" id="ARBA00001968"/>
    </source>
</evidence>
<dbReference type="SFLD" id="SFLDG00180">
    <property type="entry name" value="muconate_cycloisomerase"/>
    <property type="match status" value="1"/>
</dbReference>
<dbReference type="Gene3D" id="3.30.390.10">
    <property type="entry name" value="Enolase-like, N-terminal domain"/>
    <property type="match status" value="1"/>
</dbReference>
<dbReference type="AlphaFoldDB" id="A0A2N5M4K3"/>
<evidence type="ECO:0000256" key="5">
    <source>
        <dbReference type="ARBA" id="ARBA00029491"/>
    </source>
</evidence>
<name>A0A2N5M4K3_9BACI</name>
<dbReference type="Pfam" id="PF02746">
    <property type="entry name" value="MR_MLE_N"/>
    <property type="match status" value="1"/>
</dbReference>
<dbReference type="GO" id="GO:0046872">
    <property type="term" value="F:metal ion binding"/>
    <property type="evidence" value="ECO:0007669"/>
    <property type="project" value="UniProtKB-KW"/>
</dbReference>
<dbReference type="Pfam" id="PF13378">
    <property type="entry name" value="MR_MLE_C"/>
    <property type="match status" value="1"/>
</dbReference>
<evidence type="ECO:0000256" key="4">
    <source>
        <dbReference type="ARBA" id="ARBA00023239"/>
    </source>
</evidence>
<sequence>MNIKRVSLYFISAPLKQPFITHLETVTEREAIIVEVTDRDGMNGYGEVTAFSSPWYTEETLVTAQHMLKDFLIPALFQYDIADPKELEFIFKRFRRNNMAKSGLEQAIWDLYAKQQGVSLSKLFGGTAKRIPSGAVVSGGVSNKAIQQIEDLHREGYQRYKIKISRTNDTDILRDIRRFFPDIPLMADANSDYTLEDIDHLKALDEFRLLMIEQPLAHDDIAEHSILQQKIKTPICLDESIHSLQDTKGALLMGSCKIINIKMSRVGGWIQAKKIHDLCLDKNIPVWCGGMVEFGVSRAHNIALASLPGFTIPGDISSSARYWEEDIIIPDVKVVNGWISVPEKSGIGFEINEGRLLALTNHKEVYKARD</sequence>
<organism evidence="8 9">
    <name type="scientific">Peribacillus deserti</name>
    <dbReference type="NCBI Taxonomy" id="673318"/>
    <lineage>
        <taxon>Bacteria</taxon>
        <taxon>Bacillati</taxon>
        <taxon>Bacillota</taxon>
        <taxon>Bacilli</taxon>
        <taxon>Bacillales</taxon>
        <taxon>Bacillaceae</taxon>
        <taxon>Peribacillus</taxon>
    </lineage>
</organism>
<dbReference type="EC" id="4.2.1.113" evidence="5 6"/>
<dbReference type="SUPFAM" id="SSF54826">
    <property type="entry name" value="Enolase N-terminal domain-like"/>
    <property type="match status" value="1"/>
</dbReference>
<dbReference type="InterPro" id="IPR036849">
    <property type="entry name" value="Enolase-like_C_sf"/>
</dbReference>
<dbReference type="GO" id="GO:0016854">
    <property type="term" value="F:racemase and epimerase activity"/>
    <property type="evidence" value="ECO:0007669"/>
    <property type="project" value="UniProtKB-ARBA"/>
</dbReference>
<evidence type="ECO:0000256" key="2">
    <source>
        <dbReference type="ARBA" id="ARBA00022723"/>
    </source>
</evidence>
<comment type="cofactor">
    <cofactor evidence="1">
        <name>a divalent metal cation</name>
        <dbReference type="ChEBI" id="CHEBI:60240"/>
    </cofactor>
</comment>
<dbReference type="CDD" id="cd03317">
    <property type="entry name" value="NAAAR"/>
    <property type="match status" value="1"/>
</dbReference>
<dbReference type="SMART" id="SM00922">
    <property type="entry name" value="MR_MLE"/>
    <property type="match status" value="1"/>
</dbReference>
<dbReference type="Proteomes" id="UP000234748">
    <property type="component" value="Unassembled WGS sequence"/>
</dbReference>
<keyword evidence="2" id="KW-0479">Metal-binding</keyword>
<evidence type="ECO:0000256" key="6">
    <source>
        <dbReference type="NCBIfam" id="TIGR01928"/>
    </source>
</evidence>
<dbReference type="SFLD" id="SFLDS00001">
    <property type="entry name" value="Enolase"/>
    <property type="match status" value="1"/>
</dbReference>
<dbReference type="EMBL" id="PGUY01000043">
    <property type="protein sequence ID" value="PLT29301.1"/>
    <property type="molecule type" value="Genomic_DNA"/>
</dbReference>
<dbReference type="PANTHER" id="PTHR48073:SF5">
    <property type="entry name" value="O-SUCCINYLBENZOATE SYNTHASE"/>
    <property type="match status" value="1"/>
</dbReference>
<evidence type="ECO:0000313" key="8">
    <source>
        <dbReference type="EMBL" id="PLT29301.1"/>
    </source>
</evidence>
<dbReference type="GO" id="GO:0009234">
    <property type="term" value="P:menaquinone biosynthetic process"/>
    <property type="evidence" value="ECO:0007669"/>
    <property type="project" value="UniProtKB-UniRule"/>
</dbReference>
<reference evidence="8 9" key="1">
    <citation type="submission" date="2017-11" db="EMBL/GenBank/DDBJ databases">
        <title>Comparitive Functional Genomics of Dry Heat Resistant strains isolated from the Viking Spacecraft.</title>
        <authorList>
            <person name="Seuylemezian A."/>
            <person name="Cooper K."/>
            <person name="Vaishampayan P."/>
        </authorList>
    </citation>
    <scope>NUCLEOTIDE SEQUENCE [LARGE SCALE GENOMIC DNA]</scope>
    <source>
        <strain evidence="8 9">V1-29</strain>
    </source>
</reference>
<dbReference type="SUPFAM" id="SSF51604">
    <property type="entry name" value="Enolase C-terminal domain-like"/>
    <property type="match status" value="1"/>
</dbReference>
<proteinExistence type="predicted"/>
<evidence type="ECO:0000256" key="3">
    <source>
        <dbReference type="ARBA" id="ARBA00022842"/>
    </source>
</evidence>
<dbReference type="NCBIfam" id="TIGR01928">
    <property type="entry name" value="menC_lowGC_arch"/>
    <property type="match status" value="1"/>
</dbReference>